<comment type="caution">
    <text evidence="1">The sequence shown here is derived from an EMBL/GenBank/DDBJ whole genome shotgun (WGS) entry which is preliminary data.</text>
</comment>
<reference evidence="1 2" key="1">
    <citation type="submission" date="2014-06" db="EMBL/GenBank/DDBJ databases">
        <title>The Genome of the Aflatoxigenic Filamentous Fungus Aspergillus nomius.</title>
        <authorList>
            <person name="Moore M.G."/>
            <person name="Shannon B.M."/>
            <person name="Brian M.M."/>
        </authorList>
    </citation>
    <scope>NUCLEOTIDE SEQUENCE [LARGE SCALE GENOMIC DNA]</scope>
    <source>
        <strain evidence="1 2">NRRL 13137</strain>
    </source>
</reference>
<accession>A0A0L1J9U5</accession>
<sequence>MIGWLSPTEHLSLNHFVAAAVDSEIAARYFISRRTGVQQDVEIKREWRLVERHFYPLNTFRIYEKSL</sequence>
<evidence type="ECO:0000313" key="2">
    <source>
        <dbReference type="Proteomes" id="UP000037505"/>
    </source>
</evidence>
<dbReference type="AlphaFoldDB" id="A0A0L1J9U5"/>
<dbReference type="RefSeq" id="XP_015409437.1">
    <property type="nucleotide sequence ID" value="XM_015548486.1"/>
</dbReference>
<dbReference type="Proteomes" id="UP000037505">
    <property type="component" value="Unassembled WGS sequence"/>
</dbReference>
<name>A0A0L1J9U5_ASPN3</name>
<organism evidence="1 2">
    <name type="scientific">Aspergillus nomiae NRRL (strain ATCC 15546 / NRRL 13137 / CBS 260.88 / M93)</name>
    <dbReference type="NCBI Taxonomy" id="1509407"/>
    <lineage>
        <taxon>Eukaryota</taxon>
        <taxon>Fungi</taxon>
        <taxon>Dikarya</taxon>
        <taxon>Ascomycota</taxon>
        <taxon>Pezizomycotina</taxon>
        <taxon>Eurotiomycetes</taxon>
        <taxon>Eurotiomycetidae</taxon>
        <taxon>Eurotiales</taxon>
        <taxon>Aspergillaceae</taxon>
        <taxon>Aspergillus</taxon>
        <taxon>Aspergillus subgen. Circumdati</taxon>
    </lineage>
</organism>
<protein>
    <submittedName>
        <fullName evidence="1">Uncharacterized protein</fullName>
    </submittedName>
</protein>
<proteinExistence type="predicted"/>
<dbReference type="EMBL" id="JNOM01000051">
    <property type="protein sequence ID" value="KNG88514.1"/>
    <property type="molecule type" value="Genomic_DNA"/>
</dbReference>
<dbReference type="GeneID" id="26805033"/>
<evidence type="ECO:0000313" key="1">
    <source>
        <dbReference type="EMBL" id="KNG88514.1"/>
    </source>
</evidence>
<gene>
    <name evidence="1" type="ORF">ANOM_003229</name>
</gene>
<keyword evidence="2" id="KW-1185">Reference proteome</keyword>